<proteinExistence type="predicted"/>
<dbReference type="Gene3D" id="3.80.10.10">
    <property type="entry name" value="Ribonuclease Inhibitor"/>
    <property type="match status" value="1"/>
</dbReference>
<sequence length="431" mass="47631">MSFDDGHQTNGKNMFDNISVHVRKEYYDQYNAQDFYKKFKGGIVQKSFLEGTEEYIPVSEIAVDLLKTTTTDHTFVLPTSITHGGKTYSVNLIGDYAFQNVTDAVKEVVVKKDIEYIGAKAFKTNITANTSTIQNVFILDANPTKEMLSTTRFDLDDTGENYNEFATTTKIYVKKSALNAYQDKWNKQVYNAATRTYGLSQFNFTNQLEYKIPGVTINTKYGTFAREFDTDLGVYKAEKGNTDVAAFVGKTSAVTPGVGDYGTSAYHVRMTSVDENGGYNSSYSYVPANTGVLLKVLDKDATPADFYYAIGEHDATTYTVANNIMHGIVVNPANVPASVADPVYVMQNGIFKKATTSINPFSIHKAYAKIDGVPSGAKLMFVFSDDNISTGITAIDTKKADDNVYYNLNGQRVTNPQHGVFIHGGRKVIIK</sequence>
<dbReference type="EMBL" id="JAERMS010000037">
    <property type="protein sequence ID" value="MBO1364098.1"/>
    <property type="molecule type" value="Genomic_DNA"/>
</dbReference>
<evidence type="ECO:0000313" key="2">
    <source>
        <dbReference type="Proteomes" id="UP000664265"/>
    </source>
</evidence>
<name>A0ABS3M7G2_9BACT</name>
<dbReference type="InterPro" id="IPR032675">
    <property type="entry name" value="LRR_dom_sf"/>
</dbReference>
<dbReference type="Proteomes" id="UP000664265">
    <property type="component" value="Unassembled WGS sequence"/>
</dbReference>
<reference evidence="1 2" key="1">
    <citation type="submission" date="2021-01" db="EMBL/GenBank/DDBJ databases">
        <title>Prevotella A2931 sp. nov.</title>
        <authorList>
            <person name="Buhl M."/>
            <person name="Oberhettinger P."/>
        </authorList>
    </citation>
    <scope>NUCLEOTIDE SEQUENCE [LARGE SCALE GENOMIC DNA]</scope>
    <source>
        <strain evidence="1 2">A2931</strain>
    </source>
</reference>
<protein>
    <submittedName>
        <fullName evidence="1">Uncharacterized protein</fullName>
    </submittedName>
</protein>
<comment type="caution">
    <text evidence="1">The sequence shown here is derived from an EMBL/GenBank/DDBJ whole genome shotgun (WGS) entry which is preliminary data.</text>
</comment>
<dbReference type="RefSeq" id="WP_207859364.1">
    <property type="nucleotide sequence ID" value="NZ_JAERMS010000037.1"/>
</dbReference>
<gene>
    <name evidence="1" type="ORF">JHU38_10010</name>
</gene>
<organism evidence="1 2">
    <name type="scientific">Prevotella illustrans</name>
    <dbReference type="NCBI Taxonomy" id="2800387"/>
    <lineage>
        <taxon>Bacteria</taxon>
        <taxon>Pseudomonadati</taxon>
        <taxon>Bacteroidota</taxon>
        <taxon>Bacteroidia</taxon>
        <taxon>Bacteroidales</taxon>
        <taxon>Prevotellaceae</taxon>
        <taxon>Prevotella</taxon>
    </lineage>
</organism>
<accession>A0ABS3M7G2</accession>
<keyword evidence="2" id="KW-1185">Reference proteome</keyword>
<evidence type="ECO:0000313" key="1">
    <source>
        <dbReference type="EMBL" id="MBO1364098.1"/>
    </source>
</evidence>